<evidence type="ECO:0000313" key="2">
    <source>
        <dbReference type="Proteomes" id="UP000828390"/>
    </source>
</evidence>
<reference evidence="1" key="2">
    <citation type="submission" date="2020-11" db="EMBL/GenBank/DDBJ databases">
        <authorList>
            <person name="McCartney M.A."/>
            <person name="Auch B."/>
            <person name="Kono T."/>
            <person name="Mallez S."/>
            <person name="Becker A."/>
            <person name="Gohl D.M."/>
            <person name="Silverstein K.A.T."/>
            <person name="Koren S."/>
            <person name="Bechman K.B."/>
            <person name="Herman A."/>
            <person name="Abrahante J.E."/>
            <person name="Garbe J."/>
        </authorList>
    </citation>
    <scope>NUCLEOTIDE SEQUENCE</scope>
    <source>
        <strain evidence="1">Duluth1</strain>
        <tissue evidence="1">Whole animal</tissue>
    </source>
</reference>
<keyword evidence="2" id="KW-1185">Reference proteome</keyword>
<organism evidence="1 2">
    <name type="scientific">Dreissena polymorpha</name>
    <name type="common">Zebra mussel</name>
    <name type="synonym">Mytilus polymorpha</name>
    <dbReference type="NCBI Taxonomy" id="45954"/>
    <lineage>
        <taxon>Eukaryota</taxon>
        <taxon>Metazoa</taxon>
        <taxon>Spiralia</taxon>
        <taxon>Lophotrochozoa</taxon>
        <taxon>Mollusca</taxon>
        <taxon>Bivalvia</taxon>
        <taxon>Autobranchia</taxon>
        <taxon>Heteroconchia</taxon>
        <taxon>Euheterodonta</taxon>
        <taxon>Imparidentia</taxon>
        <taxon>Neoheterodontei</taxon>
        <taxon>Myida</taxon>
        <taxon>Dreissenoidea</taxon>
        <taxon>Dreissenidae</taxon>
        <taxon>Dreissena</taxon>
    </lineage>
</organism>
<evidence type="ECO:0000313" key="1">
    <source>
        <dbReference type="EMBL" id="KAH3742430.1"/>
    </source>
</evidence>
<dbReference type="Proteomes" id="UP000828390">
    <property type="component" value="Unassembled WGS sequence"/>
</dbReference>
<proteinExistence type="predicted"/>
<name>A0A9D4DCE6_DREPO</name>
<accession>A0A9D4DCE6</accession>
<protein>
    <submittedName>
        <fullName evidence="1">Uncharacterized protein</fullName>
    </submittedName>
</protein>
<reference evidence="1" key="1">
    <citation type="journal article" date="2019" name="bioRxiv">
        <title>The Genome of the Zebra Mussel, Dreissena polymorpha: A Resource for Invasive Species Research.</title>
        <authorList>
            <person name="McCartney M.A."/>
            <person name="Auch B."/>
            <person name="Kono T."/>
            <person name="Mallez S."/>
            <person name="Zhang Y."/>
            <person name="Obille A."/>
            <person name="Becker A."/>
            <person name="Abrahante J.E."/>
            <person name="Garbe J."/>
            <person name="Badalamenti J.P."/>
            <person name="Herman A."/>
            <person name="Mangelson H."/>
            <person name="Liachko I."/>
            <person name="Sullivan S."/>
            <person name="Sone E.D."/>
            <person name="Koren S."/>
            <person name="Silverstein K.A.T."/>
            <person name="Beckman K.B."/>
            <person name="Gohl D.M."/>
        </authorList>
    </citation>
    <scope>NUCLEOTIDE SEQUENCE</scope>
    <source>
        <strain evidence="1">Duluth1</strain>
        <tissue evidence="1">Whole animal</tissue>
    </source>
</reference>
<dbReference type="EMBL" id="JAIWYP010000011">
    <property type="protein sequence ID" value="KAH3742430.1"/>
    <property type="molecule type" value="Genomic_DNA"/>
</dbReference>
<comment type="caution">
    <text evidence="1">The sequence shown here is derived from an EMBL/GenBank/DDBJ whole genome shotgun (WGS) entry which is preliminary data.</text>
</comment>
<gene>
    <name evidence="1" type="ORF">DPMN_049173</name>
</gene>
<sequence>MQPELIQVNWSSDEELVQVRWSDSDSGDPVNCSMTTLQDITGSADCAVTDSEQVQRDEEYLDIWDSDESLMFLSSTDSEHDIEQVLAKPKKKTENKYIQSKYSTTLREILPGFFEIVACAFV</sequence>
<dbReference type="AlphaFoldDB" id="A0A9D4DCE6"/>